<evidence type="ECO:0000313" key="3">
    <source>
        <dbReference type="Proteomes" id="UP001158049"/>
    </source>
</evidence>
<proteinExistence type="predicted"/>
<keyword evidence="3" id="KW-1185">Reference proteome</keyword>
<dbReference type="EMBL" id="FXUL01000003">
    <property type="protein sequence ID" value="SMP52911.1"/>
    <property type="molecule type" value="Genomic_DNA"/>
</dbReference>
<feature type="region of interest" description="Disordered" evidence="1">
    <location>
        <begin position="15"/>
        <end position="42"/>
    </location>
</feature>
<evidence type="ECO:0000313" key="2">
    <source>
        <dbReference type="EMBL" id="SMP52911.1"/>
    </source>
</evidence>
<dbReference type="Proteomes" id="UP001158049">
    <property type="component" value="Unassembled WGS sequence"/>
</dbReference>
<reference evidence="2 3" key="1">
    <citation type="submission" date="2017-05" db="EMBL/GenBank/DDBJ databases">
        <authorList>
            <person name="Varghese N."/>
            <person name="Submissions S."/>
        </authorList>
    </citation>
    <scope>NUCLEOTIDE SEQUENCE [LARGE SCALE GENOMIC DNA]</scope>
    <source>
        <strain evidence="2 3">DSM 26001</strain>
    </source>
</reference>
<sequence>MWACLFPSYTAPSAPQQAARKAASPSAAKGRAWTTAAPGSPRISHRSTWWQVLGSGSVKNLIYWVERKILDSRLPRTARAQNPENARIALQQALKSTFKTNSPQEEKAARTKLETSLENAIWYGVDIENVAREVYSAANAGERFSMQTSCQATTALAILSDCLADSHLAHENLKRQLRIGFLKSNEYSQASAGFDSAVQQTLWSQMDLAFRAACPGLRSELIDQVLQGSDKNELLFLATHHYMGCSGKLSVLQALSARAFFLLEKQLENKNVKDIRLTAANDTELDAFGKLAGCYNFRKLKAAQETEKQHRTTFNARTELFESFRKHLIQAGSPGDDGTRQRFLSTNKSASACFSTAEQKAILRKAIAASDPATIVKVANLAKVTAGDRMLVEAANDYLASPDVADLDDDKLIAYLAFPKNKIPPGTRDLLVKEAIRRADAATIAVARLIAEQFNPDTHLPFTCRRLVRAALEIRAWEKIRVELQDAAGAGVAPQSIGIDLGDETPGRYSRAYKKLMFQHLSDKLRMNDDDQIGTRTRTEPLFSRLIEEQDAADLAPLAARDQDEMDEALSDFLPDAGNWKRGPGLQRLTVGQENTLRTMLLEHISQAASSRKVAENSQEFPVCSQFLRDTTQAHLAVNGVLIPKIVDARVPMQSVSRGQAYLNAMRKLRNISDAQIFMASRVANQSIANVFSDFVLQEKLCSLSVDEMEAGNLSGAAIASEGLLPADLQFDENVFMKANGNLVIRVHAVQKNIREWKGADISEVTVHTDENASSFMAELNLEINREGEILEELSAKISFERMFSAQRTFQVAGLAP</sequence>
<evidence type="ECO:0000256" key="1">
    <source>
        <dbReference type="SAM" id="MobiDB-lite"/>
    </source>
</evidence>
<comment type="caution">
    <text evidence="2">The sequence shown here is derived from an EMBL/GenBank/DDBJ whole genome shotgun (WGS) entry which is preliminary data.</text>
</comment>
<feature type="compositionally biased region" description="Low complexity" evidence="1">
    <location>
        <begin position="15"/>
        <end position="32"/>
    </location>
</feature>
<accession>A0ABY1Q0T1</accession>
<dbReference type="RefSeq" id="WP_283441479.1">
    <property type="nucleotide sequence ID" value="NZ_FXUL01000003.1"/>
</dbReference>
<organism evidence="2 3">
    <name type="scientific">Noviherbaspirillum suwonense</name>
    <dbReference type="NCBI Taxonomy" id="1224511"/>
    <lineage>
        <taxon>Bacteria</taxon>
        <taxon>Pseudomonadati</taxon>
        <taxon>Pseudomonadota</taxon>
        <taxon>Betaproteobacteria</taxon>
        <taxon>Burkholderiales</taxon>
        <taxon>Oxalobacteraceae</taxon>
        <taxon>Noviherbaspirillum</taxon>
    </lineage>
</organism>
<name>A0ABY1Q0T1_9BURK</name>
<protein>
    <submittedName>
        <fullName evidence="2">Uncharacterized protein</fullName>
    </submittedName>
</protein>
<gene>
    <name evidence="2" type="ORF">SAMN06295970_103213</name>
</gene>